<dbReference type="PATRIC" id="fig|294.125.peg.5858"/>
<evidence type="ECO:0000313" key="2">
    <source>
        <dbReference type="Proteomes" id="UP000032210"/>
    </source>
</evidence>
<evidence type="ECO:0000313" key="1">
    <source>
        <dbReference type="EMBL" id="KIR14081.1"/>
    </source>
</evidence>
<dbReference type="EMBL" id="JXCQ01000136">
    <property type="protein sequence ID" value="KIR14081.1"/>
    <property type="molecule type" value="Genomic_DNA"/>
</dbReference>
<name>A0A0D0SPS3_PSEFL</name>
<proteinExistence type="predicted"/>
<comment type="caution">
    <text evidence="1">The sequence shown here is derived from an EMBL/GenBank/DDBJ whole genome shotgun (WGS) entry which is preliminary data.</text>
</comment>
<accession>A0A0D0SPS3</accession>
<protein>
    <submittedName>
        <fullName evidence="1">Uncharacterized protein</fullName>
    </submittedName>
</protein>
<sequence>MAEAALWLQRLHQLFERQVLMGLGIQCMLLDLLQQLFDPQLRAELGFHDLRVDEEADQPLGLDAVAVGDGHADTDIVLAAVAVQKSLERCQQQHERRDAEARGQLLHRVAQARRQGERQVGATVALFRRAWAIRRQLQYAVFSGQLSCPVGQLALTLAGVHPLALPGGIVGILDGQVGQADVLLPT</sequence>
<dbReference type="AntiFam" id="ANF00178">
    <property type="entry name" value="Shadow ORF (opposite dhbF)"/>
</dbReference>
<organism evidence="1 2">
    <name type="scientific">Pseudomonas fluorescens</name>
    <dbReference type="NCBI Taxonomy" id="294"/>
    <lineage>
        <taxon>Bacteria</taxon>
        <taxon>Pseudomonadati</taxon>
        <taxon>Pseudomonadota</taxon>
        <taxon>Gammaproteobacteria</taxon>
        <taxon>Pseudomonadales</taxon>
        <taxon>Pseudomonadaceae</taxon>
        <taxon>Pseudomonas</taxon>
    </lineage>
</organism>
<reference evidence="1 2" key="1">
    <citation type="submission" date="2015-01" db="EMBL/GenBank/DDBJ databases">
        <title>Genome sequence of the beneficial rhizobacterium Pseudomonas fluorescens 2-79.</title>
        <authorList>
            <person name="Thuermer A."/>
            <person name="Daniel R."/>
        </authorList>
    </citation>
    <scope>NUCLEOTIDE SEQUENCE [LARGE SCALE GENOMIC DNA]</scope>
    <source>
        <strain evidence="1 2">2-79</strain>
    </source>
</reference>
<dbReference type="Proteomes" id="UP000032210">
    <property type="component" value="Unassembled WGS sequence"/>
</dbReference>
<gene>
    <name evidence="1" type="ORF">PFLU3_56940</name>
</gene>
<dbReference type="AlphaFoldDB" id="A0A0D0SPS3"/>